<dbReference type="PANTHER" id="PTHR12697:SF38">
    <property type="entry name" value="PBS LYASE HEAT DOMAIN PROTEIN REPEAT-CONTAINING PROTEIN"/>
    <property type="match status" value="1"/>
</dbReference>
<feature type="compositionally biased region" description="Low complexity" evidence="1">
    <location>
        <begin position="30"/>
        <end position="44"/>
    </location>
</feature>
<dbReference type="InterPro" id="IPR016024">
    <property type="entry name" value="ARM-type_fold"/>
</dbReference>
<keyword evidence="3" id="KW-1185">Reference proteome</keyword>
<reference evidence="2" key="1">
    <citation type="submission" date="2021-02" db="EMBL/GenBank/DDBJ databases">
        <authorList>
            <person name="Dougan E. K."/>
            <person name="Rhodes N."/>
            <person name="Thang M."/>
            <person name="Chan C."/>
        </authorList>
    </citation>
    <scope>NUCLEOTIDE SEQUENCE</scope>
</reference>
<dbReference type="SUPFAM" id="SSF48371">
    <property type="entry name" value="ARM repeat"/>
    <property type="match status" value="2"/>
</dbReference>
<dbReference type="Gene3D" id="1.25.10.10">
    <property type="entry name" value="Leucine-rich Repeat Variant"/>
    <property type="match status" value="3"/>
</dbReference>
<organism evidence="2 3">
    <name type="scientific">Polarella glacialis</name>
    <name type="common">Dinoflagellate</name>
    <dbReference type="NCBI Taxonomy" id="89957"/>
    <lineage>
        <taxon>Eukaryota</taxon>
        <taxon>Sar</taxon>
        <taxon>Alveolata</taxon>
        <taxon>Dinophyceae</taxon>
        <taxon>Suessiales</taxon>
        <taxon>Suessiaceae</taxon>
        <taxon>Polarella</taxon>
    </lineage>
</organism>
<evidence type="ECO:0000313" key="2">
    <source>
        <dbReference type="EMBL" id="CAE8621352.1"/>
    </source>
</evidence>
<sequence>MPLPRLDRRALRESLCEARRRLGSSEAQDNNNCASTNNTTNNNNSGEAQDCTVAPPSKAHTAPAVRQREDDGQKRFAPPARRLLRSVRFAPLDQAAPALCEIQEVVEGQVSEECLLAAWLSLKTLARAGPSEELTTLVMQRAPDTLRSADASLRKVACQVLRLVTQHPEYEPPAAEEQALVEQRAAAAAAVALCLCDVNLDVRLAAGLALPGFGARLTAELAATELLPRASSATNSSIDRIQPIKALARAGKAAEVHMAHVLSFLADEAEDVRVAAVASAVDICQASACGALLETLSKDPSAFVRTSVVRALQLCSRGVCQSGHLLKPFTTTEEFTCDCCGQSVQQDLQMHGCRSCDYDLCGACAEPPFRTTASAAIREAALHDADWEVRRAALRALPRIGDRFSAVSALADADADVRFSALEALGQIHDLESEKQVAAVKVVSALLGDSREGPDDVGQADPDSRVRWAAARSLGWTSPQTLEVATAALVGRGLGDEDALVRRWSIWGLSRLSLFTEDEELGERAAKLAQFVTSDCNGDVRKAAILAVGALGVLGHPLVSQVSAGLRDTQPQVREAAVQVLGGMGAVSSLHAEEVAGVLTGDDSRYVRLAAARALGEICSQSPEAVSGACALALAKAMAEDRSLAIGIACVESLAALPGEHGHSQAAALVGLL</sequence>
<name>A0A813GAW0_POLGL</name>
<dbReference type="InterPro" id="IPR004155">
    <property type="entry name" value="PBS_lyase_HEAT"/>
</dbReference>
<proteinExistence type="predicted"/>
<comment type="caution">
    <text evidence="2">The sequence shown here is derived from an EMBL/GenBank/DDBJ whole genome shotgun (WGS) entry which is preliminary data.</text>
</comment>
<dbReference type="Proteomes" id="UP000654075">
    <property type="component" value="Unassembled WGS sequence"/>
</dbReference>
<feature type="non-terminal residue" evidence="2">
    <location>
        <position position="1"/>
    </location>
</feature>
<dbReference type="AlphaFoldDB" id="A0A813GAW0"/>
<dbReference type="GO" id="GO:0016491">
    <property type="term" value="F:oxidoreductase activity"/>
    <property type="evidence" value="ECO:0007669"/>
    <property type="project" value="TreeGrafter"/>
</dbReference>
<dbReference type="InterPro" id="IPR011989">
    <property type="entry name" value="ARM-like"/>
</dbReference>
<dbReference type="SMART" id="SM00567">
    <property type="entry name" value="EZ_HEAT"/>
    <property type="match status" value="5"/>
</dbReference>
<dbReference type="EMBL" id="CAJNNV010027717">
    <property type="protein sequence ID" value="CAE8621352.1"/>
    <property type="molecule type" value="Genomic_DNA"/>
</dbReference>
<protein>
    <submittedName>
        <fullName evidence="2">Uncharacterized protein</fullName>
    </submittedName>
</protein>
<dbReference type="PANTHER" id="PTHR12697">
    <property type="entry name" value="PBS LYASE HEAT-LIKE PROTEIN"/>
    <property type="match status" value="1"/>
</dbReference>
<feature type="region of interest" description="Disordered" evidence="1">
    <location>
        <begin position="22"/>
        <end position="77"/>
    </location>
</feature>
<accession>A0A813GAW0</accession>
<evidence type="ECO:0000313" key="3">
    <source>
        <dbReference type="Proteomes" id="UP000654075"/>
    </source>
</evidence>
<dbReference type="Pfam" id="PF13646">
    <property type="entry name" value="HEAT_2"/>
    <property type="match status" value="1"/>
</dbReference>
<gene>
    <name evidence="2" type="ORF">PGLA1383_LOCUS38874</name>
</gene>
<evidence type="ECO:0000256" key="1">
    <source>
        <dbReference type="SAM" id="MobiDB-lite"/>
    </source>
</evidence>